<dbReference type="AlphaFoldDB" id="A0AAD1WD48"/>
<name>A0AAD1WD48_PELCU</name>
<sequence length="240" mass="27883">MYHNLAYLKLGDLVGESGIKPLHTLTTDNPQSAIQNFQYHQLLHFVKTGPLAHNTNRAQTTFEQQCVKQTVKKTRISIMYATIISTQPHHLMYITTTWERELNMTLPEEKWFRIFKQIHKSSRKTIAQECNYKRVARWHYTPTKLQSLFPNLTNQCWRYHQPNGNSAHIWWTCPEIQKWEWGELIGIIATNCLVGNLYRDYAVGILVEGLVVRTSATVSSKVAVLVPYLVFPLAESPREE</sequence>
<dbReference type="Proteomes" id="UP001295444">
    <property type="component" value="Chromosome 06"/>
</dbReference>
<evidence type="ECO:0000313" key="1">
    <source>
        <dbReference type="EMBL" id="CAH2300218.1"/>
    </source>
</evidence>
<keyword evidence="2" id="KW-1185">Reference proteome</keyword>
<evidence type="ECO:0000313" key="2">
    <source>
        <dbReference type="Proteomes" id="UP001295444"/>
    </source>
</evidence>
<gene>
    <name evidence="1" type="ORF">PECUL_23A034257</name>
</gene>
<organism evidence="1 2">
    <name type="scientific">Pelobates cultripes</name>
    <name type="common">Western spadefoot toad</name>
    <dbReference type="NCBI Taxonomy" id="61616"/>
    <lineage>
        <taxon>Eukaryota</taxon>
        <taxon>Metazoa</taxon>
        <taxon>Chordata</taxon>
        <taxon>Craniata</taxon>
        <taxon>Vertebrata</taxon>
        <taxon>Euteleostomi</taxon>
        <taxon>Amphibia</taxon>
        <taxon>Batrachia</taxon>
        <taxon>Anura</taxon>
        <taxon>Pelobatoidea</taxon>
        <taxon>Pelobatidae</taxon>
        <taxon>Pelobates</taxon>
    </lineage>
</organism>
<accession>A0AAD1WD48</accession>
<dbReference type="EMBL" id="OW240917">
    <property type="protein sequence ID" value="CAH2300218.1"/>
    <property type="molecule type" value="Genomic_DNA"/>
</dbReference>
<proteinExistence type="predicted"/>
<reference evidence="1" key="1">
    <citation type="submission" date="2022-03" db="EMBL/GenBank/DDBJ databases">
        <authorList>
            <person name="Alioto T."/>
            <person name="Alioto T."/>
            <person name="Gomez Garrido J."/>
        </authorList>
    </citation>
    <scope>NUCLEOTIDE SEQUENCE</scope>
</reference>
<protein>
    <submittedName>
        <fullName evidence="1">Uncharacterized protein</fullName>
    </submittedName>
</protein>